<dbReference type="PANTHER" id="PTHR35186:SF4">
    <property type="entry name" value="PRION-INHIBITION AND PROPAGATION HELO DOMAIN-CONTAINING PROTEIN"/>
    <property type="match status" value="1"/>
</dbReference>
<feature type="region of interest" description="Disordered" evidence="1">
    <location>
        <begin position="339"/>
        <end position="370"/>
    </location>
</feature>
<dbReference type="Pfam" id="PF24476">
    <property type="entry name" value="DUF7580"/>
    <property type="match status" value="1"/>
</dbReference>
<feature type="compositionally biased region" description="Low complexity" evidence="1">
    <location>
        <begin position="313"/>
        <end position="326"/>
    </location>
</feature>
<dbReference type="AlphaFoldDB" id="A0AA40EMI6"/>
<protein>
    <recommendedName>
        <fullName evidence="2">DUF7580 domain-containing protein</fullName>
    </recommendedName>
</protein>
<evidence type="ECO:0000313" key="4">
    <source>
        <dbReference type="Proteomes" id="UP001172159"/>
    </source>
</evidence>
<sequence length="623" mass="69891">MSGLEVVGVVLGVFPIVIKVLENYQDGYDTLRDFAHFRREFTHLVNELNREQIIFRQQVEATLRSITDSEFELKEMMDNAQSERWKSRDLHYRLKRKLCGDGEYDNYQSSLKAIHDNLSGMAKRLNTFESIVSKDDPGQAPTSALMTQRLQKPFRRLHFVMRKKRWREQIVDLGRQIDRVGKLFGEAEALAPARQSRGSSSTSSHQIFAQARTQASSLHQAIVKAFICDCDGPHAFKLIMAKQAKSMADPKTPKSLSRVLKVSFPLCNRSWATARTVLEDKDAWCSFDTTMLSHVEENNPFLTEPSPGDRESFISSSSKSAPSTLPSIFSESTSTILDTPASSVLGSPPPHSSRKSSYAQPQVPSPGRPFPPLPAQNLCQLIRTPRDSVSVAYLNDGCGSYHVFNLNPEFSLTSADVDHVVNLQNVLVHQPSDELSQATSPLSRRHRMSIAVTLAYALLELYPSPWLPRSISKMDVYFFQRKNGEIMTQHPFVVCESSSVQQSGPLFPSKEGFADHSNALLALGIVIMELWFGQTLESRPFYREHCDKDGNEKPYTNFTAALEWQQKTIDEGGVALRDITNRCVRGNFGPSVMDLTDLGSVKAVHDEVVKPLEGIVGYMWPVT</sequence>
<reference evidence="3" key="1">
    <citation type="submission" date="2023-06" db="EMBL/GenBank/DDBJ databases">
        <title>Genome-scale phylogeny and comparative genomics of the fungal order Sordariales.</title>
        <authorList>
            <consortium name="Lawrence Berkeley National Laboratory"/>
            <person name="Hensen N."/>
            <person name="Bonometti L."/>
            <person name="Westerberg I."/>
            <person name="Brannstrom I.O."/>
            <person name="Guillou S."/>
            <person name="Cros-Aarteil S."/>
            <person name="Calhoun S."/>
            <person name="Haridas S."/>
            <person name="Kuo A."/>
            <person name="Mondo S."/>
            <person name="Pangilinan J."/>
            <person name="Riley R."/>
            <person name="Labutti K."/>
            <person name="Andreopoulos B."/>
            <person name="Lipzen A."/>
            <person name="Chen C."/>
            <person name="Yanf M."/>
            <person name="Daum C."/>
            <person name="Ng V."/>
            <person name="Clum A."/>
            <person name="Steindorff A."/>
            <person name="Ohm R."/>
            <person name="Martin F."/>
            <person name="Silar P."/>
            <person name="Natvig D."/>
            <person name="Lalanne C."/>
            <person name="Gautier V."/>
            <person name="Ament-Velasquez S.L."/>
            <person name="Kruys A."/>
            <person name="Hutchinson M.I."/>
            <person name="Powell A.J."/>
            <person name="Barry K."/>
            <person name="Miller A.N."/>
            <person name="Grigoriev I.V."/>
            <person name="Debuchy R."/>
            <person name="Gladieux P."/>
            <person name="Thoren M.H."/>
            <person name="Johannesson H."/>
        </authorList>
    </citation>
    <scope>NUCLEOTIDE SEQUENCE</scope>
    <source>
        <strain evidence="3">CBS 540.89</strain>
    </source>
</reference>
<gene>
    <name evidence="3" type="ORF">B0T21DRAFT_448810</name>
</gene>
<proteinExistence type="predicted"/>
<dbReference type="Proteomes" id="UP001172159">
    <property type="component" value="Unassembled WGS sequence"/>
</dbReference>
<dbReference type="InterPro" id="IPR056002">
    <property type="entry name" value="DUF7580"/>
</dbReference>
<dbReference type="PANTHER" id="PTHR35186">
    <property type="entry name" value="ANK_REP_REGION DOMAIN-CONTAINING PROTEIN"/>
    <property type="match status" value="1"/>
</dbReference>
<keyword evidence="4" id="KW-1185">Reference proteome</keyword>
<dbReference type="EMBL" id="JAUKTV010000003">
    <property type="protein sequence ID" value="KAK0742062.1"/>
    <property type="molecule type" value="Genomic_DNA"/>
</dbReference>
<feature type="domain" description="DUF7580" evidence="2">
    <location>
        <begin position="375"/>
        <end position="613"/>
    </location>
</feature>
<evidence type="ECO:0000259" key="2">
    <source>
        <dbReference type="Pfam" id="PF24476"/>
    </source>
</evidence>
<feature type="region of interest" description="Disordered" evidence="1">
    <location>
        <begin position="298"/>
        <end position="326"/>
    </location>
</feature>
<organism evidence="3 4">
    <name type="scientific">Apiosordaria backusii</name>
    <dbReference type="NCBI Taxonomy" id="314023"/>
    <lineage>
        <taxon>Eukaryota</taxon>
        <taxon>Fungi</taxon>
        <taxon>Dikarya</taxon>
        <taxon>Ascomycota</taxon>
        <taxon>Pezizomycotina</taxon>
        <taxon>Sordariomycetes</taxon>
        <taxon>Sordariomycetidae</taxon>
        <taxon>Sordariales</taxon>
        <taxon>Lasiosphaeriaceae</taxon>
        <taxon>Apiosordaria</taxon>
    </lineage>
</organism>
<accession>A0AA40EMI6</accession>
<evidence type="ECO:0000313" key="3">
    <source>
        <dbReference type="EMBL" id="KAK0742062.1"/>
    </source>
</evidence>
<name>A0AA40EMI6_9PEZI</name>
<evidence type="ECO:0000256" key="1">
    <source>
        <dbReference type="SAM" id="MobiDB-lite"/>
    </source>
</evidence>
<comment type="caution">
    <text evidence="3">The sequence shown here is derived from an EMBL/GenBank/DDBJ whole genome shotgun (WGS) entry which is preliminary data.</text>
</comment>